<protein>
    <submittedName>
        <fullName evidence="2">Uncharacterized protein</fullName>
    </submittedName>
</protein>
<accession>A0A0B5EHZ9</accession>
<evidence type="ECO:0000313" key="3">
    <source>
        <dbReference type="Proteomes" id="UP000031523"/>
    </source>
</evidence>
<dbReference type="KEGG" id="sals:SLNWT_0683"/>
<keyword evidence="3" id="KW-1185">Reference proteome</keyword>
<dbReference type="EMBL" id="CP010519">
    <property type="protein sequence ID" value="AJE81059.1"/>
    <property type="molecule type" value="Genomic_DNA"/>
</dbReference>
<feature type="region of interest" description="Disordered" evidence="1">
    <location>
        <begin position="1"/>
        <end position="30"/>
    </location>
</feature>
<dbReference type="AlphaFoldDB" id="A0A0B5EHZ9"/>
<name>A0A0B5EHZ9_STRA4</name>
<sequence>MLRAVPAGRRGPQSGRVPDGCPDTPPERGLLYGSRRIHLNVSRPRAI</sequence>
<dbReference type="Proteomes" id="UP000031523">
    <property type="component" value="Chromosome"/>
</dbReference>
<gene>
    <name evidence="2" type="ORF">SLNWT_0683</name>
</gene>
<evidence type="ECO:0000256" key="1">
    <source>
        <dbReference type="SAM" id="MobiDB-lite"/>
    </source>
</evidence>
<proteinExistence type="predicted"/>
<reference evidence="2 3" key="1">
    <citation type="submission" date="2015-01" db="EMBL/GenBank/DDBJ databases">
        <title>Enhanced salinomycin production by adjusting the supply of polyketide extender units in Streptomyce albus DSM 41398.</title>
        <authorList>
            <person name="Lu C."/>
        </authorList>
    </citation>
    <scope>NUCLEOTIDE SEQUENCE [LARGE SCALE GENOMIC DNA]</scope>
    <source>
        <strain evidence="3">ATCC 21838 / DSM 41398 / FERM P-419 / JCM 4703 / NBRC 107858</strain>
    </source>
</reference>
<organism evidence="2 3">
    <name type="scientific">Streptomyces albus (strain ATCC 21838 / DSM 41398 / FERM P-419 / JCM 4703 / NBRC 107858)</name>
    <dbReference type="NCBI Taxonomy" id="1081613"/>
    <lineage>
        <taxon>Bacteria</taxon>
        <taxon>Bacillati</taxon>
        <taxon>Actinomycetota</taxon>
        <taxon>Actinomycetes</taxon>
        <taxon>Kitasatosporales</taxon>
        <taxon>Streptomycetaceae</taxon>
        <taxon>Streptomyces</taxon>
    </lineage>
</organism>
<evidence type="ECO:0000313" key="2">
    <source>
        <dbReference type="EMBL" id="AJE81059.1"/>
    </source>
</evidence>